<dbReference type="InterPro" id="IPR043128">
    <property type="entry name" value="Rev_trsase/Diguanyl_cyclase"/>
</dbReference>
<proteinExistence type="predicted"/>
<dbReference type="Gene3D" id="3.30.70.270">
    <property type="match status" value="1"/>
</dbReference>
<organism evidence="1 2">
    <name type="scientific">Modicella reniformis</name>
    <dbReference type="NCBI Taxonomy" id="1440133"/>
    <lineage>
        <taxon>Eukaryota</taxon>
        <taxon>Fungi</taxon>
        <taxon>Fungi incertae sedis</taxon>
        <taxon>Mucoromycota</taxon>
        <taxon>Mortierellomycotina</taxon>
        <taxon>Mortierellomycetes</taxon>
        <taxon>Mortierellales</taxon>
        <taxon>Mortierellaceae</taxon>
        <taxon>Modicella</taxon>
    </lineage>
</organism>
<dbReference type="AlphaFoldDB" id="A0A9P6IP65"/>
<dbReference type="EMBL" id="JAAAHW010009337">
    <property type="protein sequence ID" value="KAF9942631.1"/>
    <property type="molecule type" value="Genomic_DNA"/>
</dbReference>
<accession>A0A9P6IP65</accession>
<gene>
    <name evidence="1" type="ORF">BGZ65_001254</name>
</gene>
<dbReference type="InterPro" id="IPR043502">
    <property type="entry name" value="DNA/RNA_pol_sf"/>
</dbReference>
<evidence type="ECO:0000313" key="2">
    <source>
        <dbReference type="Proteomes" id="UP000749646"/>
    </source>
</evidence>
<reference evidence="1" key="1">
    <citation type="journal article" date="2020" name="Fungal Divers.">
        <title>Resolving the Mortierellaceae phylogeny through synthesis of multi-gene phylogenetics and phylogenomics.</title>
        <authorList>
            <person name="Vandepol N."/>
            <person name="Liber J."/>
            <person name="Desiro A."/>
            <person name="Na H."/>
            <person name="Kennedy M."/>
            <person name="Barry K."/>
            <person name="Grigoriev I.V."/>
            <person name="Miller A.N."/>
            <person name="O'Donnell K."/>
            <person name="Stajich J.E."/>
            <person name="Bonito G."/>
        </authorList>
    </citation>
    <scope>NUCLEOTIDE SEQUENCE</scope>
    <source>
        <strain evidence="1">MES-2147</strain>
    </source>
</reference>
<dbReference type="SUPFAM" id="SSF56672">
    <property type="entry name" value="DNA/RNA polymerases"/>
    <property type="match status" value="1"/>
</dbReference>
<keyword evidence="2" id="KW-1185">Reference proteome</keyword>
<sequence>MVDKVEKVLNFVVPDSKENVRSFLGLTGYYSRFMKDYVSEPLTRLLKKGVG</sequence>
<name>A0A9P6IP65_9FUNG</name>
<comment type="caution">
    <text evidence="1">The sequence shown here is derived from an EMBL/GenBank/DDBJ whole genome shotgun (WGS) entry which is preliminary data.</text>
</comment>
<feature type="non-terminal residue" evidence="1">
    <location>
        <position position="51"/>
    </location>
</feature>
<dbReference type="Proteomes" id="UP000749646">
    <property type="component" value="Unassembled WGS sequence"/>
</dbReference>
<dbReference type="OrthoDB" id="5593162at2759"/>
<evidence type="ECO:0000313" key="1">
    <source>
        <dbReference type="EMBL" id="KAF9942631.1"/>
    </source>
</evidence>
<protein>
    <submittedName>
        <fullName evidence="1">Uncharacterized protein</fullName>
    </submittedName>
</protein>